<dbReference type="RefSeq" id="WP_044367388.1">
    <property type="nucleotide sequence ID" value="NZ_JRKI01000036.1"/>
</dbReference>
<feature type="domain" description="AB hydrolase-1" evidence="2">
    <location>
        <begin position="34"/>
        <end position="271"/>
    </location>
</feature>
<name>A0A0D7CHV3_9ACTN</name>
<dbReference type="Pfam" id="PF00561">
    <property type="entry name" value="Abhydrolase_1"/>
    <property type="match status" value="1"/>
</dbReference>
<dbReference type="PANTHER" id="PTHR43329">
    <property type="entry name" value="EPOXIDE HYDROLASE"/>
    <property type="match status" value="1"/>
</dbReference>
<dbReference type="GO" id="GO:0016787">
    <property type="term" value="F:hydrolase activity"/>
    <property type="evidence" value="ECO:0007669"/>
    <property type="project" value="UniProtKB-KW"/>
</dbReference>
<comment type="caution">
    <text evidence="3">The sequence shown here is derived from an EMBL/GenBank/DDBJ whole genome shotgun (WGS) entry which is preliminary data.</text>
</comment>
<evidence type="ECO:0000313" key="4">
    <source>
        <dbReference type="Proteomes" id="UP000032458"/>
    </source>
</evidence>
<proteinExistence type="predicted"/>
<dbReference type="InterPro" id="IPR000073">
    <property type="entry name" value="AB_hydrolase_1"/>
</dbReference>
<evidence type="ECO:0000256" key="1">
    <source>
        <dbReference type="ARBA" id="ARBA00022801"/>
    </source>
</evidence>
<evidence type="ECO:0000313" key="3">
    <source>
        <dbReference type="EMBL" id="KIZ15002.1"/>
    </source>
</evidence>
<dbReference type="Proteomes" id="UP000032458">
    <property type="component" value="Unassembled WGS sequence"/>
</dbReference>
<dbReference type="PRINTS" id="PR00412">
    <property type="entry name" value="EPOXHYDRLASE"/>
</dbReference>
<dbReference type="InterPro" id="IPR000639">
    <property type="entry name" value="Epox_hydrolase-like"/>
</dbReference>
<keyword evidence="1" id="KW-0378">Hydrolase</keyword>
<gene>
    <name evidence="3" type="ORF">SNA_29565</name>
</gene>
<dbReference type="AlphaFoldDB" id="A0A0D7CHV3"/>
<dbReference type="PATRIC" id="fig|1240678.4.peg.6327"/>
<accession>A0A0D7CHV3</accession>
<keyword evidence="4" id="KW-1185">Reference proteome</keyword>
<dbReference type="EMBL" id="JRKI01000036">
    <property type="protein sequence ID" value="KIZ15002.1"/>
    <property type="molecule type" value="Genomic_DNA"/>
</dbReference>
<evidence type="ECO:0000259" key="2">
    <source>
        <dbReference type="Pfam" id="PF00561"/>
    </source>
</evidence>
<dbReference type="PRINTS" id="PR00111">
    <property type="entry name" value="ABHYDROLASE"/>
</dbReference>
<dbReference type="InterPro" id="IPR029058">
    <property type="entry name" value="AB_hydrolase_fold"/>
</dbReference>
<dbReference type="Gene3D" id="3.40.50.1820">
    <property type="entry name" value="alpha/beta hydrolase"/>
    <property type="match status" value="1"/>
</dbReference>
<dbReference type="SUPFAM" id="SSF53474">
    <property type="entry name" value="alpha/beta-Hydrolases"/>
    <property type="match status" value="1"/>
</dbReference>
<protein>
    <submittedName>
        <fullName evidence="3">Haloalkane dehalogenase</fullName>
    </submittedName>
</protein>
<organism evidence="3 4">
    <name type="scientific">Streptomyces natalensis ATCC 27448</name>
    <dbReference type="NCBI Taxonomy" id="1240678"/>
    <lineage>
        <taxon>Bacteria</taxon>
        <taxon>Bacillati</taxon>
        <taxon>Actinomycetota</taxon>
        <taxon>Actinomycetes</taxon>
        <taxon>Kitasatosporales</taxon>
        <taxon>Streptomycetaceae</taxon>
        <taxon>Streptomyces</taxon>
    </lineage>
</organism>
<sequence length="289" mass="30863">MDTETTPAPFERLELRVGPHTHDALAAGPADGDLVLLLHGWPEFADSWSAVLPALGAAGYRAVAVDQRGYSPGARPAQIADYAVPELVADALAFADSQGADRFHLVSHDWGGMVAWALAGAHPERLKSLSVLATPHPEALNRAAAGDSEQHHRLDYVRFFRSDDHSAEAALLADDAARLRAAYGGKVPAHLVEGNVRRLAEPGALTATLNWYRAPASVISVPAGRITVPTLFLWGSEDVALGRVAAESTGEWVDGPYTFEELAGASHWLPEEVPGLVTPKILDHLKTYA</sequence>
<reference evidence="3 4" key="1">
    <citation type="submission" date="2014-09" db="EMBL/GenBank/DDBJ databases">
        <title>Draft genome sequence of Streptomyces natalensis ATCC 27448, producer of the antifungal pimaricin.</title>
        <authorList>
            <person name="Mendes M.V."/>
            <person name="Beites T."/>
            <person name="Pires S."/>
            <person name="Santos C.L."/>
            <person name="Moradas-Ferreira P."/>
        </authorList>
    </citation>
    <scope>NUCLEOTIDE SEQUENCE [LARGE SCALE GENOMIC DNA]</scope>
    <source>
        <strain evidence="3 4">ATCC 27448</strain>
    </source>
</reference>